<proteinExistence type="predicted"/>
<dbReference type="Gene3D" id="3.30.420.250">
    <property type="match status" value="1"/>
</dbReference>
<reference evidence="1 2" key="1">
    <citation type="submission" date="2013-11" db="EMBL/GenBank/DDBJ databases">
        <title>Single cell genomics of uncultured Tannerella BU063 (oral taxon 286).</title>
        <authorList>
            <person name="Beall C.J."/>
            <person name="Campbell A.G."/>
            <person name="Griffen A.L."/>
            <person name="Podar M."/>
            <person name="Leys E.J."/>
        </authorList>
    </citation>
    <scope>NUCLEOTIDE SEQUENCE [LARGE SCALE GENOMIC DNA]</scope>
    <source>
        <strain evidence="1">Cell 2</strain>
    </source>
</reference>
<dbReference type="EMBL" id="AYUF01000492">
    <property type="protein sequence ID" value="ETK01069.1"/>
    <property type="molecule type" value="Genomic_DNA"/>
</dbReference>
<dbReference type="InterPro" id="IPR024213">
    <property type="entry name" value="DUF3822"/>
</dbReference>
<evidence type="ECO:0000313" key="1">
    <source>
        <dbReference type="EMBL" id="ETK01069.1"/>
    </source>
</evidence>
<dbReference type="Gene3D" id="3.30.420.260">
    <property type="match status" value="1"/>
</dbReference>
<dbReference type="PATRIC" id="fig|1411148.3.peg.1948"/>
<name>W2C1I6_9BACT</name>
<evidence type="ECO:0000313" key="2">
    <source>
        <dbReference type="Proteomes" id="UP000018837"/>
    </source>
</evidence>
<dbReference type="Pfam" id="PF12864">
    <property type="entry name" value="DUF3822"/>
    <property type="match status" value="1"/>
</dbReference>
<dbReference type="CDD" id="cd24013">
    <property type="entry name" value="ASKHA_ATPase_BT3980-like"/>
    <property type="match status" value="1"/>
</dbReference>
<accession>W2C1I6</accession>
<dbReference type="AlphaFoldDB" id="W2C1I6"/>
<gene>
    <name evidence="1" type="ORF">N425_11835</name>
</gene>
<comment type="caution">
    <text evidence="1">The sequence shown here is derived from an EMBL/GenBank/DDBJ whole genome shotgun (WGS) entry which is preliminary data.</text>
</comment>
<dbReference type="Proteomes" id="UP000018837">
    <property type="component" value="Unassembled WGS sequence"/>
</dbReference>
<sequence>MSLRVPDSLTASNSEGYRTSVRLWPGGLSFSGGIPSDEGSFFCEETEVDVTRSPLQTLRDLFREHPFLSYPYAAVRIITSEPNYTIVPEAIYEDEAKERLYCFTFATPVETVVAQPLRELESVLLFGLRRDMHDFIAQTLPTAHWEHTLASLLIGWHERSLRALHAHMYAVVQDRTMDVACFDRGALRFVNRFEVENHDDMMYYLLYVWKQLELDQRNDMLTLSAVASVAFDLKEQLQTYLQDIRVEAIQTLYRADDRAATVGRLTVTTPTNT</sequence>
<evidence type="ECO:0008006" key="3">
    <source>
        <dbReference type="Google" id="ProtNLM"/>
    </source>
</evidence>
<protein>
    <recommendedName>
        <fullName evidence="3">DUF3822 domain-containing protein</fullName>
    </recommendedName>
</protein>
<organism evidence="1 2">
    <name type="scientific">Tannerella sp. oral taxon BU063 isolate Cell 2</name>
    <dbReference type="NCBI Taxonomy" id="1411148"/>
    <lineage>
        <taxon>Bacteria</taxon>
        <taxon>Pseudomonadati</taxon>
        <taxon>Bacteroidota</taxon>
        <taxon>Bacteroidia</taxon>
        <taxon>Bacteroidales</taxon>
        <taxon>Tannerellaceae</taxon>
        <taxon>Tannerella</taxon>
    </lineage>
</organism>